<dbReference type="Proteomes" id="UP000215506">
    <property type="component" value="Unassembled WGS sequence"/>
</dbReference>
<dbReference type="InterPro" id="IPR023850">
    <property type="entry name" value="MftB"/>
</dbReference>
<keyword evidence="2" id="KW-1185">Reference proteome</keyword>
<organism evidence="1 2">
    <name type="scientific">Nocardia cerradoensis</name>
    <dbReference type="NCBI Taxonomy" id="85688"/>
    <lineage>
        <taxon>Bacteria</taxon>
        <taxon>Bacillati</taxon>
        <taxon>Actinomycetota</taxon>
        <taxon>Actinomycetes</taxon>
        <taxon>Mycobacteriales</taxon>
        <taxon>Nocardiaceae</taxon>
        <taxon>Nocardia</taxon>
    </lineage>
</organism>
<name>A0A231GY88_9NOCA</name>
<proteinExistence type="predicted"/>
<dbReference type="EMBL" id="NGAF01000019">
    <property type="protein sequence ID" value="OXR41545.1"/>
    <property type="molecule type" value="Genomic_DNA"/>
</dbReference>
<gene>
    <name evidence="1" type="ORF">B7C42_06438</name>
</gene>
<evidence type="ECO:0008006" key="3">
    <source>
        <dbReference type="Google" id="ProtNLM"/>
    </source>
</evidence>
<accession>A0A231GY88</accession>
<dbReference type="Pfam" id="PF26520">
    <property type="entry name" value="MftB_chaperone"/>
    <property type="match status" value="1"/>
</dbReference>
<comment type="caution">
    <text evidence="1">The sequence shown here is derived from an EMBL/GenBank/DDBJ whole genome shotgun (WGS) entry which is preliminary data.</text>
</comment>
<dbReference type="NCBIfam" id="TIGR03967">
    <property type="entry name" value="mycofact_MftB"/>
    <property type="match status" value="1"/>
</dbReference>
<protein>
    <recommendedName>
        <fullName evidence="3">Mycofactocin system protein MftB</fullName>
    </recommendedName>
</protein>
<dbReference type="AlphaFoldDB" id="A0A231GY88"/>
<evidence type="ECO:0000313" key="1">
    <source>
        <dbReference type="EMBL" id="OXR41545.1"/>
    </source>
</evidence>
<sequence length="105" mass="11024">MACAVSTDVFDPAGSYRLAPSISLRPEPFGALVYDFTTRRLSFLKTKQLVAVVQGLAEHPSAAAALAAAGVAHAEHPRYLSALAGLLEAGTITPRPAGPDEQDHR</sequence>
<reference evidence="1 2" key="1">
    <citation type="submission" date="2017-07" db="EMBL/GenBank/DDBJ databases">
        <title>First draft Genome Sequence of Nocardia cerradoensis isolated from human infection.</title>
        <authorList>
            <person name="Carrasco G."/>
        </authorList>
    </citation>
    <scope>NUCLEOTIDE SEQUENCE [LARGE SCALE GENOMIC DNA]</scope>
    <source>
        <strain evidence="1 2">CNM20130759</strain>
    </source>
</reference>
<evidence type="ECO:0000313" key="2">
    <source>
        <dbReference type="Proteomes" id="UP000215506"/>
    </source>
</evidence>